<evidence type="ECO:0000256" key="1">
    <source>
        <dbReference type="SAM" id="MobiDB-lite"/>
    </source>
</evidence>
<feature type="region of interest" description="Disordered" evidence="1">
    <location>
        <begin position="118"/>
        <end position="181"/>
    </location>
</feature>
<gene>
    <name evidence="2" type="ORF">SBRY_10351</name>
</gene>
<comment type="caution">
    <text evidence="2">The sequence shown here is derived from an EMBL/GenBank/DDBJ whole genome shotgun (WGS) entry which is preliminary data.</text>
</comment>
<feature type="region of interest" description="Disordered" evidence="1">
    <location>
        <begin position="69"/>
        <end position="106"/>
    </location>
</feature>
<keyword evidence="3" id="KW-1185">Reference proteome</keyword>
<reference evidence="2" key="1">
    <citation type="submission" date="2021-06" db="EMBL/GenBank/DDBJ databases">
        <authorList>
            <person name="Arsene-Ploetze F."/>
        </authorList>
    </citation>
    <scope>NUCLEOTIDE SEQUENCE</scope>
    <source>
        <strain evidence="2">SBRY1</strain>
    </source>
</reference>
<dbReference type="EMBL" id="CAJVAX010000001">
    <property type="protein sequence ID" value="CAG7600693.1"/>
    <property type="molecule type" value="Genomic_DNA"/>
</dbReference>
<organism evidence="2 3">
    <name type="scientific">Actinacidiphila bryophytorum</name>
    <dbReference type="NCBI Taxonomy" id="1436133"/>
    <lineage>
        <taxon>Bacteria</taxon>
        <taxon>Bacillati</taxon>
        <taxon>Actinomycetota</taxon>
        <taxon>Actinomycetes</taxon>
        <taxon>Kitasatosporales</taxon>
        <taxon>Streptomycetaceae</taxon>
        <taxon>Actinacidiphila</taxon>
    </lineage>
</organism>
<evidence type="ECO:0000313" key="3">
    <source>
        <dbReference type="Proteomes" id="UP001153328"/>
    </source>
</evidence>
<proteinExistence type="predicted"/>
<protein>
    <submittedName>
        <fullName evidence="2">Uncharacterized protein</fullName>
    </submittedName>
</protein>
<name>A0A9W4GWQ2_9ACTN</name>
<feature type="compositionally biased region" description="Low complexity" evidence="1">
    <location>
        <begin position="165"/>
        <end position="181"/>
    </location>
</feature>
<accession>A0A9W4GWQ2</accession>
<evidence type="ECO:0000313" key="2">
    <source>
        <dbReference type="EMBL" id="CAG7600693.1"/>
    </source>
</evidence>
<dbReference type="Proteomes" id="UP001153328">
    <property type="component" value="Unassembled WGS sequence"/>
</dbReference>
<dbReference type="AlphaFoldDB" id="A0A9W4GWQ2"/>
<sequence length="181" mass="19886">MMRHPLGLDSSYRAQRRPALQVIRDTGVGYITFTRALHARSPVLPPDATSRALPRPVGAVRSAGIVADGRRSRRVPRNPANPRLVGLSKRFPREKSPRQWPRTLPPAALRPDWSSWSPVPARTCRRCSTPSRPTPPTVPGSSRWAPTARASRAWSGPPAPGCRPSWSRSATTRTAARGTPR</sequence>